<dbReference type="EMBL" id="MNCJ02000328">
    <property type="protein sequence ID" value="KAF5773291.1"/>
    <property type="molecule type" value="Genomic_DNA"/>
</dbReference>
<accession>A0A9K3HBK8</accession>
<reference evidence="1" key="2">
    <citation type="submission" date="2020-06" db="EMBL/GenBank/DDBJ databases">
        <title>Helianthus annuus Genome sequencing and assembly Release 2.</title>
        <authorList>
            <person name="Gouzy J."/>
            <person name="Langlade N."/>
            <person name="Munos S."/>
        </authorList>
    </citation>
    <scope>NUCLEOTIDE SEQUENCE</scope>
    <source>
        <tissue evidence="1">Leaves</tissue>
    </source>
</reference>
<sequence>MHYFKSKFENFQQQALCKSAQSSQIATIGTLLISTLLISTISGNNRTC</sequence>
<dbReference type="Gramene" id="mRNA:HanXRQr2_Chr13g0587021">
    <property type="protein sequence ID" value="mRNA:HanXRQr2_Chr13g0587021"/>
    <property type="gene ID" value="HanXRQr2_Chr13g0587021"/>
</dbReference>
<proteinExistence type="predicted"/>
<protein>
    <submittedName>
        <fullName evidence="1">Uncharacterized protein</fullName>
    </submittedName>
</protein>
<evidence type="ECO:0000313" key="2">
    <source>
        <dbReference type="Proteomes" id="UP000215914"/>
    </source>
</evidence>
<organism evidence="1 2">
    <name type="scientific">Helianthus annuus</name>
    <name type="common">Common sunflower</name>
    <dbReference type="NCBI Taxonomy" id="4232"/>
    <lineage>
        <taxon>Eukaryota</taxon>
        <taxon>Viridiplantae</taxon>
        <taxon>Streptophyta</taxon>
        <taxon>Embryophyta</taxon>
        <taxon>Tracheophyta</taxon>
        <taxon>Spermatophyta</taxon>
        <taxon>Magnoliopsida</taxon>
        <taxon>eudicotyledons</taxon>
        <taxon>Gunneridae</taxon>
        <taxon>Pentapetalae</taxon>
        <taxon>asterids</taxon>
        <taxon>campanulids</taxon>
        <taxon>Asterales</taxon>
        <taxon>Asteraceae</taxon>
        <taxon>Asteroideae</taxon>
        <taxon>Heliantheae alliance</taxon>
        <taxon>Heliantheae</taxon>
        <taxon>Helianthus</taxon>
    </lineage>
</organism>
<name>A0A9K3HBK8_HELAN</name>
<comment type="caution">
    <text evidence="1">The sequence shown here is derived from an EMBL/GenBank/DDBJ whole genome shotgun (WGS) entry which is preliminary data.</text>
</comment>
<evidence type="ECO:0000313" key="1">
    <source>
        <dbReference type="EMBL" id="KAF5773291.1"/>
    </source>
</evidence>
<gene>
    <name evidence="1" type="ORF">HanXRQr2_Chr13g0587021</name>
</gene>
<keyword evidence="2" id="KW-1185">Reference proteome</keyword>
<dbReference type="AlphaFoldDB" id="A0A9K3HBK8"/>
<dbReference type="Proteomes" id="UP000215914">
    <property type="component" value="Unassembled WGS sequence"/>
</dbReference>
<reference evidence="1" key="1">
    <citation type="journal article" date="2017" name="Nature">
        <title>The sunflower genome provides insights into oil metabolism, flowering and Asterid evolution.</title>
        <authorList>
            <person name="Badouin H."/>
            <person name="Gouzy J."/>
            <person name="Grassa C.J."/>
            <person name="Murat F."/>
            <person name="Staton S.E."/>
            <person name="Cottret L."/>
            <person name="Lelandais-Briere C."/>
            <person name="Owens G.L."/>
            <person name="Carrere S."/>
            <person name="Mayjonade B."/>
            <person name="Legrand L."/>
            <person name="Gill N."/>
            <person name="Kane N.C."/>
            <person name="Bowers J.E."/>
            <person name="Hubner S."/>
            <person name="Bellec A."/>
            <person name="Berard A."/>
            <person name="Berges H."/>
            <person name="Blanchet N."/>
            <person name="Boniface M.C."/>
            <person name="Brunel D."/>
            <person name="Catrice O."/>
            <person name="Chaidir N."/>
            <person name="Claudel C."/>
            <person name="Donnadieu C."/>
            <person name="Faraut T."/>
            <person name="Fievet G."/>
            <person name="Helmstetter N."/>
            <person name="King M."/>
            <person name="Knapp S.J."/>
            <person name="Lai Z."/>
            <person name="Le Paslier M.C."/>
            <person name="Lippi Y."/>
            <person name="Lorenzon L."/>
            <person name="Mandel J.R."/>
            <person name="Marage G."/>
            <person name="Marchand G."/>
            <person name="Marquand E."/>
            <person name="Bret-Mestries E."/>
            <person name="Morien E."/>
            <person name="Nambeesan S."/>
            <person name="Nguyen T."/>
            <person name="Pegot-Espagnet P."/>
            <person name="Pouilly N."/>
            <person name="Raftis F."/>
            <person name="Sallet E."/>
            <person name="Schiex T."/>
            <person name="Thomas J."/>
            <person name="Vandecasteele C."/>
            <person name="Vares D."/>
            <person name="Vear F."/>
            <person name="Vautrin S."/>
            <person name="Crespi M."/>
            <person name="Mangin B."/>
            <person name="Burke J.M."/>
            <person name="Salse J."/>
            <person name="Munos S."/>
            <person name="Vincourt P."/>
            <person name="Rieseberg L.H."/>
            <person name="Langlade N.B."/>
        </authorList>
    </citation>
    <scope>NUCLEOTIDE SEQUENCE</scope>
    <source>
        <tissue evidence="1">Leaves</tissue>
    </source>
</reference>